<keyword evidence="2" id="KW-0472">Membrane</keyword>
<evidence type="ECO:0000313" key="4">
    <source>
        <dbReference type="Proteomes" id="UP000683360"/>
    </source>
</evidence>
<feature type="compositionally biased region" description="Basic and acidic residues" evidence="1">
    <location>
        <begin position="438"/>
        <end position="459"/>
    </location>
</feature>
<proteinExistence type="predicted"/>
<sequence length="589" mass="65833">MGLGFSFYLISVILASMTFFWTRDLKKIRGIKFAAASFAFLTAICLVVTVVVFHSIHDKETETITYGWYIAVISLGCVTFACPCYIVDGCQTIKQKNEKVPKTNTAPSPTALTVYQRQKLIDGFNNQMSKQQSQLPEPLYFEDKYAIISDETNIEHHSPKPITTDDSDDDTNELMNMETLKQPMVVPPSSEYSIKKIDDYGCNEENFVHPPPKIVSSDTPLKDILLKNLQPHSGNDRDISRTFSLESGQTDDSDLDFFLLTKGSRSNKGIDEDRPPSREAFDKRKVVDGKIVTEIPHDELSTTDIFGSDKELSDCKESNHLHESTHALPIEEVVVIQSETSNALPIEEVEVIQSETSNALPIEEVEVIQSETSNALPIEEEVVIQSEAVNDNDPQYTAKSAPKRSSRRYKSGHHNEASAKSNNTIFGAQYGTSSPYTKKLDLPSEQGKYDDKRQKPEKKSSKRTKQNTTQHGKTKRKLGDSRVAHKDSNAAKEEIPNEATVKGMFGYCNGDGVFTQFLKENATSSDLVADTFDEKHSGKGKHKNENQLGEQSEKQADSSVSCKDLNTIKEEIPIEAKTKSVVGRRDFLY</sequence>
<evidence type="ECO:0000313" key="3">
    <source>
        <dbReference type="EMBL" id="CAG2202032.1"/>
    </source>
</evidence>
<keyword evidence="4" id="KW-1185">Reference proteome</keyword>
<feature type="transmembrane region" description="Helical" evidence="2">
    <location>
        <begin position="68"/>
        <end position="87"/>
    </location>
</feature>
<feature type="compositionally biased region" description="Polar residues" evidence="1">
    <location>
        <begin position="387"/>
        <end position="398"/>
    </location>
</feature>
<comment type="caution">
    <text evidence="3">The sequence shown here is derived from an EMBL/GenBank/DDBJ whole genome shotgun (WGS) entry which is preliminary data.</text>
</comment>
<keyword evidence="2" id="KW-1133">Transmembrane helix</keyword>
<keyword evidence="2" id="KW-0812">Transmembrane</keyword>
<feature type="transmembrane region" description="Helical" evidence="2">
    <location>
        <begin position="34"/>
        <end position="56"/>
    </location>
</feature>
<feature type="region of interest" description="Disordered" evidence="1">
    <location>
        <begin position="386"/>
        <end position="495"/>
    </location>
</feature>
<dbReference type="Proteomes" id="UP000683360">
    <property type="component" value="Unassembled WGS sequence"/>
</dbReference>
<evidence type="ECO:0000256" key="1">
    <source>
        <dbReference type="SAM" id="MobiDB-lite"/>
    </source>
</evidence>
<feature type="compositionally biased region" description="Basic and acidic residues" evidence="1">
    <location>
        <begin position="477"/>
        <end position="495"/>
    </location>
</feature>
<protein>
    <submittedName>
        <fullName evidence="3">Uncharacterized protein</fullName>
    </submittedName>
</protein>
<accession>A0A8S3R246</accession>
<dbReference type="EMBL" id="CAJPWZ010000875">
    <property type="protein sequence ID" value="CAG2202032.1"/>
    <property type="molecule type" value="Genomic_DNA"/>
</dbReference>
<feature type="region of interest" description="Disordered" evidence="1">
    <location>
        <begin position="533"/>
        <end position="562"/>
    </location>
</feature>
<reference evidence="3" key="1">
    <citation type="submission" date="2021-03" db="EMBL/GenBank/DDBJ databases">
        <authorList>
            <person name="Bekaert M."/>
        </authorList>
    </citation>
    <scope>NUCLEOTIDE SEQUENCE</scope>
</reference>
<organism evidence="3 4">
    <name type="scientific">Mytilus edulis</name>
    <name type="common">Blue mussel</name>
    <dbReference type="NCBI Taxonomy" id="6550"/>
    <lineage>
        <taxon>Eukaryota</taxon>
        <taxon>Metazoa</taxon>
        <taxon>Spiralia</taxon>
        <taxon>Lophotrochozoa</taxon>
        <taxon>Mollusca</taxon>
        <taxon>Bivalvia</taxon>
        <taxon>Autobranchia</taxon>
        <taxon>Pteriomorphia</taxon>
        <taxon>Mytilida</taxon>
        <taxon>Mytiloidea</taxon>
        <taxon>Mytilidae</taxon>
        <taxon>Mytilinae</taxon>
        <taxon>Mytilus</taxon>
    </lineage>
</organism>
<feature type="transmembrane region" description="Helical" evidence="2">
    <location>
        <begin position="6"/>
        <end position="22"/>
    </location>
</feature>
<feature type="compositionally biased region" description="Basic residues" evidence="1">
    <location>
        <begin position="401"/>
        <end position="412"/>
    </location>
</feature>
<feature type="compositionally biased region" description="Polar residues" evidence="1">
    <location>
        <begin position="418"/>
        <end position="436"/>
    </location>
</feature>
<evidence type="ECO:0000256" key="2">
    <source>
        <dbReference type="SAM" id="Phobius"/>
    </source>
</evidence>
<gene>
    <name evidence="3" type="ORF">MEDL_16607</name>
</gene>
<name>A0A8S3R246_MYTED</name>
<dbReference type="AlphaFoldDB" id="A0A8S3R246"/>